<organism evidence="2 3">
    <name type="scientific">Lacihabitans lacunae</name>
    <dbReference type="NCBI Taxonomy" id="1028214"/>
    <lineage>
        <taxon>Bacteria</taxon>
        <taxon>Pseudomonadati</taxon>
        <taxon>Bacteroidota</taxon>
        <taxon>Cytophagia</taxon>
        <taxon>Cytophagales</taxon>
        <taxon>Leadbetterellaceae</taxon>
        <taxon>Lacihabitans</taxon>
    </lineage>
</organism>
<accession>A0ABV7Z0E2</accession>
<dbReference type="Gene3D" id="1.25.40.10">
    <property type="entry name" value="Tetratricopeptide repeat domain"/>
    <property type="match status" value="1"/>
</dbReference>
<reference evidence="3" key="1">
    <citation type="journal article" date="2019" name="Int. J. Syst. Evol. Microbiol.">
        <title>The Global Catalogue of Microorganisms (GCM) 10K type strain sequencing project: providing services to taxonomists for standard genome sequencing and annotation.</title>
        <authorList>
            <consortium name="The Broad Institute Genomics Platform"/>
            <consortium name="The Broad Institute Genome Sequencing Center for Infectious Disease"/>
            <person name="Wu L."/>
            <person name="Ma J."/>
        </authorList>
    </citation>
    <scope>NUCLEOTIDE SEQUENCE [LARGE SCALE GENOMIC DNA]</scope>
    <source>
        <strain evidence="3">CECT 7956</strain>
    </source>
</reference>
<evidence type="ECO:0000313" key="2">
    <source>
        <dbReference type="EMBL" id="MFC3811678.1"/>
    </source>
</evidence>
<keyword evidence="1" id="KW-1133">Transmembrane helix</keyword>
<feature type="transmembrane region" description="Helical" evidence="1">
    <location>
        <begin position="208"/>
        <end position="233"/>
    </location>
</feature>
<dbReference type="RefSeq" id="WP_379838516.1">
    <property type="nucleotide sequence ID" value="NZ_JBHRYQ010000001.1"/>
</dbReference>
<feature type="transmembrane region" description="Helical" evidence="1">
    <location>
        <begin position="245"/>
        <end position="264"/>
    </location>
</feature>
<evidence type="ECO:0000313" key="3">
    <source>
        <dbReference type="Proteomes" id="UP001595616"/>
    </source>
</evidence>
<feature type="transmembrane region" description="Helical" evidence="1">
    <location>
        <begin position="178"/>
        <end position="196"/>
    </location>
</feature>
<feature type="transmembrane region" description="Helical" evidence="1">
    <location>
        <begin position="310"/>
        <end position="331"/>
    </location>
</feature>
<feature type="transmembrane region" description="Helical" evidence="1">
    <location>
        <begin position="343"/>
        <end position="364"/>
    </location>
</feature>
<feature type="transmembrane region" description="Helical" evidence="1">
    <location>
        <begin position="147"/>
        <end position="166"/>
    </location>
</feature>
<dbReference type="Proteomes" id="UP001595616">
    <property type="component" value="Unassembled WGS sequence"/>
</dbReference>
<gene>
    <name evidence="2" type="ORF">ACFOOI_13530</name>
</gene>
<feature type="transmembrane region" description="Helical" evidence="1">
    <location>
        <begin position="385"/>
        <end position="402"/>
    </location>
</feature>
<feature type="transmembrane region" description="Helical" evidence="1">
    <location>
        <begin position="20"/>
        <end position="38"/>
    </location>
</feature>
<comment type="caution">
    <text evidence="2">The sequence shown here is derived from an EMBL/GenBank/DDBJ whole genome shotgun (WGS) entry which is preliminary data.</text>
</comment>
<keyword evidence="3" id="KW-1185">Reference proteome</keyword>
<name>A0ABV7Z0E2_9BACT</name>
<protein>
    <submittedName>
        <fullName evidence="2">Tetratricopeptide repeat protein</fullName>
    </submittedName>
</protein>
<dbReference type="EMBL" id="JBHRYQ010000001">
    <property type="protein sequence ID" value="MFC3811678.1"/>
    <property type="molecule type" value="Genomic_DNA"/>
</dbReference>
<evidence type="ECO:0000256" key="1">
    <source>
        <dbReference type="SAM" id="Phobius"/>
    </source>
</evidence>
<keyword evidence="1" id="KW-0472">Membrane</keyword>
<proteinExistence type="predicted"/>
<feature type="transmembrane region" description="Helical" evidence="1">
    <location>
        <begin position="94"/>
        <end position="111"/>
    </location>
</feature>
<dbReference type="SUPFAM" id="SSF48452">
    <property type="entry name" value="TPR-like"/>
    <property type="match status" value="1"/>
</dbReference>
<sequence>MNEYIKFWRAWDLKDKAPLFATAFIALLLAAYAGFAWFNGLENILEWNTVSEMHQKVINETIFGDHKLSFSASTPLWYIKEHYLPSLVEVNRNAYYLLLIGGLLGLVTTLSGTARLKGLWFLVAAIFLAGVLVSMRLENVLDANNSYGFLVSFIVFGGFYYVSNLFNQKLKLYQTLSIWLIIVALFLFVIQAVSQINTPFISISAYSLIAFLAITLVFIFLISHEIFAGLVWLVSKNARKGQSSLSQLFIISAVYLANVILIYLENTRIIENSTYVVPPLLLYFTSAILGLWGFRKLLDQQQLFSFNRSGVWIYIGLAIVSSSCIAFIYATANDPLQEFIEDYIAITQLAVGFTFFIYILINYFQLFKQGLDVQKVMYKSPYSRLILTRVASIFLIILLFASKNYYSYYQVNAGYDNAIADFYLEEGDLKAAETFYKSSTHYDLYNHKANVTLASLALSQKDRINAAFFFKQAIFKNPSAYAYAGLSASLETEDMYFDALFSLQEGLKTFPNEHRLLTDLAFLQQKSNLTDSVLYYLDLAKKTCTDCEVENTNFLAFWIENSKPERLEEMTAELVSVKSKSQSSEANKKAVARLLNKPITLEVFEISKDSVLDVSRAANLFNSVASTQPESVVNIDPLLFRKLQQKEGNEPYFEELSLTYAQNQYYRGNKIEGLKQLTLLGNNSLSKNKPLYNQNLGLWLLNEGVYTQAIERLNLAGDSASATILSKPSFKAELEAKVADQAKSILKEKITKENFEAIKNKAPLNPIVIATLSDYLSSTGNDVEAYNLPFYVAELNPDAALLWKTYIKKAIKLAQFDYASNGLEKLKKLVGPSEYQEFAELIAKSKDSQSSDGFQ</sequence>
<feature type="transmembrane region" description="Helical" evidence="1">
    <location>
        <begin position="276"/>
        <end position="298"/>
    </location>
</feature>
<feature type="transmembrane region" description="Helical" evidence="1">
    <location>
        <begin position="118"/>
        <end position="135"/>
    </location>
</feature>
<keyword evidence="1" id="KW-0812">Transmembrane</keyword>
<dbReference type="InterPro" id="IPR011990">
    <property type="entry name" value="TPR-like_helical_dom_sf"/>
</dbReference>